<dbReference type="EMBL" id="JNHK01000058">
    <property type="protein sequence ID" value="KDS39202.1"/>
    <property type="molecule type" value="Genomic_DNA"/>
</dbReference>
<proteinExistence type="predicted"/>
<accession>A0AB34LIF6</accession>
<dbReference type="RefSeq" id="WP_157306791.1">
    <property type="nucleotide sequence ID" value="NZ_JNHK01000058.1"/>
</dbReference>
<dbReference type="AlphaFoldDB" id="A0AB34LIF6"/>
<organism evidence="1 2">
    <name type="scientific">Parabacteroides distasonis str. 3776 D15 i</name>
    <dbReference type="NCBI Taxonomy" id="1339342"/>
    <lineage>
        <taxon>Bacteria</taxon>
        <taxon>Pseudomonadati</taxon>
        <taxon>Bacteroidota</taxon>
        <taxon>Bacteroidia</taxon>
        <taxon>Bacteroidales</taxon>
        <taxon>Tannerellaceae</taxon>
        <taxon>Parabacteroides</taxon>
    </lineage>
</organism>
<evidence type="ECO:0008006" key="3">
    <source>
        <dbReference type="Google" id="ProtNLM"/>
    </source>
</evidence>
<evidence type="ECO:0000313" key="2">
    <source>
        <dbReference type="Proteomes" id="UP000027850"/>
    </source>
</evidence>
<name>A0AB34LIF6_PARDI</name>
<evidence type="ECO:0000313" key="1">
    <source>
        <dbReference type="EMBL" id="KDS39202.1"/>
    </source>
</evidence>
<reference evidence="1 2" key="1">
    <citation type="submission" date="2014-04" db="EMBL/GenBank/DDBJ databases">
        <authorList>
            <person name="Sears C."/>
            <person name="Carroll K."/>
            <person name="Sack B.R."/>
            <person name="Qadri F."/>
            <person name="Myers L.L."/>
            <person name="Chung G.-T."/>
            <person name="Escheverria P."/>
            <person name="Fraser C.M."/>
            <person name="Sadzewicz L."/>
            <person name="Shefchek K.A."/>
            <person name="Tallon L."/>
            <person name="Das S.P."/>
            <person name="Daugherty S."/>
            <person name="Mongodin E.F."/>
        </authorList>
    </citation>
    <scope>NUCLEOTIDE SEQUENCE [LARGE SCALE GENOMIC DNA]</scope>
    <source>
        <strain evidence="1 2">3776 D15 i</strain>
    </source>
</reference>
<sequence length="239" mass="28156">MGKEKSLERCYNCGCDFTSENISTREHIPMKCLYKGITKTRKHITVPACRYCNENYSHIDHKMRNLIAVLGLVKQKQELRSLIEASGRSYLRDEEFRSWFLKNKDDSLSINFSIEDFNILHIKNFKGLFYYEFGYQISDKFQCFCLSDNGIIDEQKSNVNKIINVSRQRSIRYENWEYSGDLNVFKYRISLNYDYLSPKTLIDDDIIFCDMIYHDLVYAIVVACNNQVSQRLRSVGSVL</sequence>
<comment type="caution">
    <text evidence="1">The sequence shown here is derived from an EMBL/GenBank/DDBJ whole genome shotgun (WGS) entry which is preliminary data.</text>
</comment>
<protein>
    <recommendedName>
        <fullName evidence="3">HNH endonuclease</fullName>
    </recommendedName>
</protein>
<dbReference type="Proteomes" id="UP000027850">
    <property type="component" value="Unassembled WGS sequence"/>
</dbReference>
<gene>
    <name evidence="1" type="ORF">M091_4506</name>
</gene>